<feature type="region of interest" description="Disordered" evidence="1">
    <location>
        <begin position="1188"/>
        <end position="1278"/>
    </location>
</feature>
<feature type="compositionally biased region" description="Polar residues" evidence="1">
    <location>
        <begin position="657"/>
        <end position="666"/>
    </location>
</feature>
<dbReference type="eggNOG" id="ENOG502QRVV">
    <property type="taxonomic scope" value="Eukaryota"/>
</dbReference>
<feature type="compositionally biased region" description="Basic and acidic residues" evidence="1">
    <location>
        <begin position="1549"/>
        <end position="1605"/>
    </location>
</feature>
<feature type="compositionally biased region" description="Basic and acidic residues" evidence="1">
    <location>
        <begin position="1484"/>
        <end position="1504"/>
    </location>
</feature>
<evidence type="ECO:0000256" key="1">
    <source>
        <dbReference type="SAM" id="MobiDB-lite"/>
    </source>
</evidence>
<dbReference type="STRING" id="278856.A0A212FE84"/>
<dbReference type="SUPFAM" id="SSF49879">
    <property type="entry name" value="SMAD/FHA domain"/>
    <property type="match status" value="1"/>
</dbReference>
<dbReference type="CDD" id="cd22673">
    <property type="entry name" value="FHA_Ki67"/>
    <property type="match status" value="1"/>
</dbReference>
<comment type="caution">
    <text evidence="3">The sequence shown here is derived from an EMBL/GenBank/DDBJ whole genome shotgun (WGS) entry which is preliminary data.</text>
</comment>
<feature type="compositionally biased region" description="Basic residues" evidence="1">
    <location>
        <begin position="669"/>
        <end position="678"/>
    </location>
</feature>
<feature type="compositionally biased region" description="Polar residues" evidence="1">
    <location>
        <begin position="257"/>
        <end position="266"/>
    </location>
</feature>
<dbReference type="Pfam" id="PF00498">
    <property type="entry name" value="FHA"/>
    <property type="match status" value="1"/>
</dbReference>
<feature type="region of interest" description="Disordered" evidence="1">
    <location>
        <begin position="591"/>
        <end position="679"/>
    </location>
</feature>
<dbReference type="InterPro" id="IPR008984">
    <property type="entry name" value="SMAD_FHA_dom_sf"/>
</dbReference>
<keyword evidence="4" id="KW-1185">Reference proteome</keyword>
<dbReference type="InParanoid" id="A0A212FE84"/>
<feature type="region of interest" description="Disordered" evidence="1">
    <location>
        <begin position="99"/>
        <end position="288"/>
    </location>
</feature>
<reference evidence="3 4" key="1">
    <citation type="journal article" date="2011" name="Cell">
        <title>The monarch butterfly genome yields insights into long-distance migration.</title>
        <authorList>
            <person name="Zhan S."/>
            <person name="Merlin C."/>
            <person name="Boore J.L."/>
            <person name="Reppert S.M."/>
        </authorList>
    </citation>
    <scope>NUCLEOTIDE SEQUENCE [LARGE SCALE GENOMIC DNA]</scope>
    <source>
        <strain evidence="3">F-2</strain>
    </source>
</reference>
<evidence type="ECO:0000313" key="3">
    <source>
        <dbReference type="EMBL" id="OWR52066.1"/>
    </source>
</evidence>
<dbReference type="Proteomes" id="UP000007151">
    <property type="component" value="Unassembled WGS sequence"/>
</dbReference>
<feature type="domain" description="FHA" evidence="2">
    <location>
        <begin position="27"/>
        <end position="85"/>
    </location>
</feature>
<feature type="compositionally biased region" description="Low complexity" evidence="1">
    <location>
        <begin position="639"/>
        <end position="656"/>
    </location>
</feature>
<feature type="compositionally biased region" description="Basic residues" evidence="1">
    <location>
        <begin position="1349"/>
        <end position="1363"/>
    </location>
</feature>
<gene>
    <name evidence="3" type="ORF">KGM_208198</name>
</gene>
<feature type="compositionally biased region" description="Basic and acidic residues" evidence="1">
    <location>
        <begin position="1388"/>
        <end position="1403"/>
    </location>
</feature>
<feature type="compositionally biased region" description="Polar residues" evidence="1">
    <location>
        <begin position="717"/>
        <end position="739"/>
    </location>
</feature>
<evidence type="ECO:0000313" key="4">
    <source>
        <dbReference type="Proteomes" id="UP000007151"/>
    </source>
</evidence>
<evidence type="ECO:0000259" key="2">
    <source>
        <dbReference type="Pfam" id="PF00498"/>
    </source>
</evidence>
<dbReference type="KEGG" id="dpl:KGM_208198"/>
<accession>A0A212FE84</accession>
<feature type="compositionally biased region" description="Polar residues" evidence="1">
    <location>
        <begin position="497"/>
        <end position="513"/>
    </location>
</feature>
<dbReference type="Gene3D" id="2.60.200.20">
    <property type="match status" value="1"/>
</dbReference>
<proteinExistence type="predicted"/>
<sequence>MSGGRLVVLDRWGRDVKCFPLRAGSASIGSDPSCDVRVLSPAALTLHATLAVRPAGAVLRSYGQTSVNGARVSVAALRHGDTLTLAGRRLRWDYDRPDRHRRAASPAPPLTTAAPARSPGRGRRRSEPARRPAVHSLHRDSAPASAGRKQVAIVQPQRRDASDNNESPEGSSVSSGPSPRGRRPDDAHVGIRKSGQSKSPKPLGSDDTTKATLWIESRKSRSPRNSPKPSQEPPPRNSQRNACKPGESPRLSRKRSSTAPTVSPRSVSKVPRLSARGTPRVSTKSAPLRLAVLKRAHSAQYRVTKIQAPLKIDHTKQAAIMLMTGHSPRPHARGLSSPSPSPHSPRVLNVRETPSITPRRAAAYRTPTGKVKETVKKTSSGGRRAASYDVRSPTFASPKKSAMKDPKKKKNLRKTESIKFDLSNLDNCSNLSNLENEERHINSDIILVESVDDRSQDSVAEDDLTLRYSDTSSTKSPSPKKIIHSRSSRIIEKTLGSPMTTTVSESSALTKQSPRSKKSFRGSIIVQKALDESNSRYSSRTTKSISDESYSTTITSLMTDGLSPSSHRDIETYSIVDLVTIDSNGSGSSIYNSVGSDSKASFGTPRTVATRRTRSTNPSLLGSSTPYTKKTNNREVTDKTASITSSTSKRSTSITTPENTQNISFNSTRKSRASRSRSRINDSDVLLVVEDENEDSSPKSSRRSNRSMLSPIVRKNISITVSPSDSPTPGTITPENRYSPQDVGTPILSIQSLLEQSAVDQTSKSLKNFKKSKRKTTGALFTRPRTSRLSVKSKSLNLTQRRSLRARRASWISFNAIGTSQDAEQATTPKSAVKLIQEGVKNKHSTAKKPQSKRSLIDDLDDSDLVKELFNSPVKRKLSQSMTEFSKKQLFDDDVLPAKQTRNTIAGAGRTPDGSFIDQSQAITPELFVSPLSTPSDSPNLVGIKRLFARNTPDNDLRNVRGVKNILRTPRARKSINNDLCNVSGVKKIFGKSPRNRLSDVRVKEVFAQSPNDDLRRISVVKTLFQTSTNALEDVRGVKDLYRKSPRNDLRDISGVKNTMRANSPRNNLSDMRGVKQLYREQYSRNNISDVSGVEELFHESETLDTTFDQLLGRPRVREYTKANSCSKIDKRKKNQTRSAKSLHDSIGPITDNVEAWLESELKKRARATETEASKSARELRKLTIDTVEGRTPLASSRSRNSMSIKEQSGERQKSASELYSARKLPIKKRSLVARDDSAGGDSRPGGELLPLKKRPVLHSTPVKGREHTLNASELGRVSPIALDDTRTLQSNTEAPNPKNLRVRLPQAAEEDLGKASTKRTRFKGGSSAPSQRQVAAEKREVTSPKVVRSTRQKKHVVGTPKKTRARVVEVTVVVTKPSPVKKQIKRQRSDKNKPANIEEEKPKRTRNANLKKETLKETKSTKVVKNNINETKTKKAKRSVEVKESVQVETTGPKRRRKAAPENNAKVENEAVEGPVRRRGRKPKDTGSERVTRNIKRTLKEQCSDTENVPKKSTRNRKVTAVDTDRDTKGKKVVIVAPSSRTRKRSEKKVEHSDGDTGVRRSRRGIKDIDDTKKSDAKTNEQKETRDKKTTTRRAAESDGEKRGRTTRSTVAGDGNKHDTKKKAAAPGQEPRRKRHAGQDDTREEPSVGSKRRRAARVAAPGIMTQQHFIKPFYLKCHNSPPV</sequence>
<feature type="region of interest" description="Disordered" evidence="1">
    <location>
        <begin position="1307"/>
        <end position="1363"/>
    </location>
</feature>
<dbReference type="InterPro" id="IPR000253">
    <property type="entry name" value="FHA_dom"/>
</dbReference>
<feature type="compositionally biased region" description="Polar residues" evidence="1">
    <location>
        <begin position="1194"/>
        <end position="1207"/>
    </location>
</feature>
<feature type="compositionally biased region" description="Basic and acidic residues" evidence="1">
    <location>
        <begin position="1638"/>
        <end position="1647"/>
    </location>
</feature>
<dbReference type="EMBL" id="AGBW02008963">
    <property type="protein sequence ID" value="OWR52066.1"/>
    <property type="molecule type" value="Genomic_DNA"/>
</dbReference>
<feature type="region of interest" description="Disordered" evidence="1">
    <location>
        <begin position="1378"/>
        <end position="1664"/>
    </location>
</feature>
<feature type="region of interest" description="Disordered" evidence="1">
    <location>
        <begin position="364"/>
        <end position="415"/>
    </location>
</feature>
<feature type="compositionally biased region" description="Low complexity" evidence="1">
    <location>
        <begin position="167"/>
        <end position="179"/>
    </location>
</feature>
<protein>
    <submittedName>
        <fullName evidence="3">Golgin IMH1</fullName>
    </submittedName>
</protein>
<name>A0A212FE84_DANPL</name>
<feature type="compositionally biased region" description="Basic and acidic residues" evidence="1">
    <location>
        <begin position="1411"/>
        <end position="1421"/>
    </location>
</feature>
<feature type="region of interest" description="Disordered" evidence="1">
    <location>
        <begin position="691"/>
        <end position="740"/>
    </location>
</feature>
<organism evidence="3 4">
    <name type="scientific">Danaus plexippus plexippus</name>
    <dbReference type="NCBI Taxonomy" id="278856"/>
    <lineage>
        <taxon>Eukaryota</taxon>
        <taxon>Metazoa</taxon>
        <taxon>Ecdysozoa</taxon>
        <taxon>Arthropoda</taxon>
        <taxon>Hexapoda</taxon>
        <taxon>Insecta</taxon>
        <taxon>Pterygota</taxon>
        <taxon>Neoptera</taxon>
        <taxon>Endopterygota</taxon>
        <taxon>Lepidoptera</taxon>
        <taxon>Glossata</taxon>
        <taxon>Ditrysia</taxon>
        <taxon>Papilionoidea</taxon>
        <taxon>Nymphalidae</taxon>
        <taxon>Danainae</taxon>
        <taxon>Danaini</taxon>
        <taxon>Danaina</taxon>
        <taxon>Danaus</taxon>
        <taxon>Danaus</taxon>
    </lineage>
</organism>
<feature type="compositionally biased region" description="Low complexity" evidence="1">
    <location>
        <begin position="110"/>
        <end position="119"/>
    </location>
</feature>
<feature type="compositionally biased region" description="Polar residues" evidence="1">
    <location>
        <begin position="591"/>
        <end position="601"/>
    </location>
</feature>
<feature type="region of interest" description="Disordered" evidence="1">
    <location>
        <begin position="1123"/>
        <end position="1146"/>
    </location>
</feature>
<feature type="region of interest" description="Disordered" evidence="1">
    <location>
        <begin position="328"/>
        <end position="349"/>
    </location>
</feature>
<feature type="compositionally biased region" description="Polar residues" evidence="1">
    <location>
        <begin position="615"/>
        <end position="630"/>
    </location>
</feature>
<feature type="region of interest" description="Disordered" evidence="1">
    <location>
        <begin position="496"/>
        <end position="523"/>
    </location>
</feature>